<name>A0A0F9HUZ4_9ZZZZ</name>
<accession>A0A0F9HUZ4</accession>
<gene>
    <name evidence="1" type="ORF">LCGC14_1657800</name>
</gene>
<sequence>MTEWLLVMFLVSWQPDHEVITERFPSYQECQRVGLQIKNALPERWTFRNSGEFMCVEVKTN</sequence>
<dbReference type="AlphaFoldDB" id="A0A0F9HUZ4"/>
<dbReference type="EMBL" id="LAZR01014039">
    <property type="protein sequence ID" value="KKM19221.1"/>
    <property type="molecule type" value="Genomic_DNA"/>
</dbReference>
<comment type="caution">
    <text evidence="1">The sequence shown here is derived from an EMBL/GenBank/DDBJ whole genome shotgun (WGS) entry which is preliminary data.</text>
</comment>
<evidence type="ECO:0000313" key="1">
    <source>
        <dbReference type="EMBL" id="KKM19221.1"/>
    </source>
</evidence>
<protein>
    <submittedName>
        <fullName evidence="1">Uncharacterized protein</fullName>
    </submittedName>
</protein>
<organism evidence="1">
    <name type="scientific">marine sediment metagenome</name>
    <dbReference type="NCBI Taxonomy" id="412755"/>
    <lineage>
        <taxon>unclassified sequences</taxon>
        <taxon>metagenomes</taxon>
        <taxon>ecological metagenomes</taxon>
    </lineage>
</organism>
<proteinExistence type="predicted"/>
<reference evidence="1" key="1">
    <citation type="journal article" date="2015" name="Nature">
        <title>Complex archaea that bridge the gap between prokaryotes and eukaryotes.</title>
        <authorList>
            <person name="Spang A."/>
            <person name="Saw J.H."/>
            <person name="Jorgensen S.L."/>
            <person name="Zaremba-Niedzwiedzka K."/>
            <person name="Martijn J."/>
            <person name="Lind A.E."/>
            <person name="van Eijk R."/>
            <person name="Schleper C."/>
            <person name="Guy L."/>
            <person name="Ettema T.J."/>
        </authorList>
    </citation>
    <scope>NUCLEOTIDE SEQUENCE</scope>
</reference>